<evidence type="ECO:0008006" key="3">
    <source>
        <dbReference type="Google" id="ProtNLM"/>
    </source>
</evidence>
<dbReference type="InterPro" id="IPR016631">
    <property type="entry name" value="Regulatory_RpfE"/>
</dbReference>
<protein>
    <recommendedName>
        <fullName evidence="3">Phosphoglycerate mutase</fullName>
    </recommendedName>
</protein>
<evidence type="ECO:0000313" key="2">
    <source>
        <dbReference type="Proteomes" id="UP001482231"/>
    </source>
</evidence>
<dbReference type="EMBL" id="JBAJEX010000001">
    <property type="protein sequence ID" value="MEO1766187.1"/>
    <property type="molecule type" value="Genomic_DNA"/>
</dbReference>
<keyword evidence="2" id="KW-1185">Reference proteome</keyword>
<dbReference type="RefSeq" id="WP_347306992.1">
    <property type="nucleotide sequence ID" value="NZ_JBAJEX010000001.1"/>
</dbReference>
<gene>
    <name evidence="1" type="ORF">V6E02_03025</name>
</gene>
<organism evidence="1 2">
    <name type="scientific">Thiobacter aerophilum</name>
    <dbReference type="NCBI Taxonomy" id="3121275"/>
    <lineage>
        <taxon>Bacteria</taxon>
        <taxon>Pseudomonadati</taxon>
        <taxon>Pseudomonadota</taxon>
        <taxon>Betaproteobacteria</taxon>
        <taxon>Burkholderiales</taxon>
        <taxon>Thiobacteraceae</taxon>
        <taxon>Thiobacter</taxon>
    </lineage>
</organism>
<dbReference type="Proteomes" id="UP001482231">
    <property type="component" value="Unassembled WGS sequence"/>
</dbReference>
<accession>A0ABV0EBZ6</accession>
<dbReference type="PIRSF" id="PIRSF015283">
    <property type="entry name" value="Regulatory_RpfE"/>
    <property type="match status" value="1"/>
</dbReference>
<reference evidence="1 2" key="1">
    <citation type="submission" date="2024-02" db="EMBL/GenBank/DDBJ databases">
        <title>New thermophilic sulfur-oxidizing bacteria from a hot springs of the Uzon caldera (Kamchatka, Russia).</title>
        <authorList>
            <person name="Dukat A.M."/>
            <person name="Elcheninov A.G."/>
            <person name="Frolov E.N."/>
        </authorList>
    </citation>
    <scope>NUCLEOTIDE SEQUENCE [LARGE SCALE GENOMIC DNA]</scope>
    <source>
        <strain evidence="1 2">AK1</strain>
    </source>
</reference>
<comment type="caution">
    <text evidence="1">The sequence shown here is derived from an EMBL/GenBank/DDBJ whole genome shotgun (WGS) entry which is preliminary data.</text>
</comment>
<proteinExistence type="predicted"/>
<sequence>MQLTLVIPDLIPPRPQGALTDVYLDLHAPDLAFLLARGKRRSMPGTSLENWLGARFGLSWERNLPAAPLSLLAEHGDPGEAWWLCVDPVHLAAHQDQVLLTGPEALGISRAEAEQWLNALNRHFAGEGVSFHHIRPDRWYARFATPLVVENAALMEVAGRAINDHLPRGEQARRLMRLVNEIQMLLFSHPLNQTREAAGRPTVNSVWAWGGGRLPTVPIRPNGRLWADDLLAQGLARATHMPHSALPRDARSVIEVADSHLVVLDALRAPAAYGDADAWRRSLRRLEEKWFAPLAHAFRKGRLTSLCLLALDACHSMEFTLTGQARWKFWRRVRPLSHYAKAAPRIAAPDRR</sequence>
<evidence type="ECO:0000313" key="1">
    <source>
        <dbReference type="EMBL" id="MEO1766187.1"/>
    </source>
</evidence>
<name>A0ABV0EBZ6_9BURK</name>